<protein>
    <submittedName>
        <fullName evidence="2">Tetratricopeptide repeat protein</fullName>
    </submittedName>
</protein>
<dbReference type="Gene3D" id="1.25.40.10">
    <property type="entry name" value="Tetratricopeptide repeat domain"/>
    <property type="match status" value="1"/>
</dbReference>
<evidence type="ECO:0000313" key="3">
    <source>
        <dbReference type="Proteomes" id="UP000634011"/>
    </source>
</evidence>
<sequence>MQNWLSGSLNLLQTKLAAEKQCVQGSNVSETNRRSATFFQLLLAIAFSGVLSGCNSVKITPSSNELFQDSMFRAPTAKINPDEVFALSDEMSTYLRKEQVKSNILRNGLKQGLFKMISNNKSMRIEYDAEMTRNAAQTFSSRSGNCLSLVILTAAFAKKLELQVQFQKVVQDNSWSQSDNLMFAVGHVNVNLSKKATSNIGSYDGSQALIVDFMPSENLQNQKTIPIDEKTILAMYMNNRAAEQLSQNQIDEAYWYAKEAIKQDPSYLSAYNTLGVVYRRHNNLHQAEQAFREILKYDTNNLIALANLAELLQKSGRLEESLVVTNTLHQLQPVAPFYYFDLGKKALQNDHPVEAINLIKKELDRDPYYHEFHLWLALSYIRLGNLNEAKKELALAKENSITHSSFDFYTSKMERLNASLSNSH</sequence>
<dbReference type="AlphaFoldDB" id="A0A923HNH9"/>
<organism evidence="2 3">
    <name type="scientific">Undibacterium jejuense</name>
    <dbReference type="NCBI Taxonomy" id="1344949"/>
    <lineage>
        <taxon>Bacteria</taxon>
        <taxon>Pseudomonadati</taxon>
        <taxon>Pseudomonadota</taxon>
        <taxon>Betaproteobacteria</taxon>
        <taxon>Burkholderiales</taxon>
        <taxon>Oxalobacteraceae</taxon>
        <taxon>Undibacterium</taxon>
    </lineage>
</organism>
<dbReference type="RefSeq" id="WP_186914143.1">
    <property type="nucleotide sequence ID" value="NZ_JACOFV010000025.1"/>
</dbReference>
<dbReference type="Pfam" id="PF13432">
    <property type="entry name" value="TPR_16"/>
    <property type="match status" value="1"/>
</dbReference>
<keyword evidence="1" id="KW-0802">TPR repeat</keyword>
<dbReference type="PROSITE" id="PS50005">
    <property type="entry name" value="TPR"/>
    <property type="match status" value="1"/>
</dbReference>
<proteinExistence type="predicted"/>
<dbReference type="PANTHER" id="PTHR12558:SF13">
    <property type="entry name" value="CELL DIVISION CYCLE PROTEIN 27 HOMOLOG"/>
    <property type="match status" value="1"/>
</dbReference>
<evidence type="ECO:0000256" key="1">
    <source>
        <dbReference type="PROSITE-ProRule" id="PRU00339"/>
    </source>
</evidence>
<accession>A0A923HNH9</accession>
<dbReference type="Pfam" id="PF14559">
    <property type="entry name" value="TPR_19"/>
    <property type="match status" value="1"/>
</dbReference>
<dbReference type="Proteomes" id="UP000634011">
    <property type="component" value="Unassembled WGS sequence"/>
</dbReference>
<gene>
    <name evidence="2" type="ORF">H8K32_19015</name>
</gene>
<dbReference type="PANTHER" id="PTHR12558">
    <property type="entry name" value="CELL DIVISION CYCLE 16,23,27"/>
    <property type="match status" value="1"/>
</dbReference>
<dbReference type="SUPFAM" id="SSF48452">
    <property type="entry name" value="TPR-like"/>
    <property type="match status" value="1"/>
</dbReference>
<name>A0A923HNH9_9BURK</name>
<reference evidence="2" key="1">
    <citation type="submission" date="2020-08" db="EMBL/GenBank/DDBJ databases">
        <title>Novel species isolated from subtropical streams in China.</title>
        <authorList>
            <person name="Lu H."/>
        </authorList>
    </citation>
    <scope>NUCLEOTIDE SEQUENCE</scope>
    <source>
        <strain evidence="2">KACC 12607</strain>
    </source>
</reference>
<keyword evidence="3" id="KW-1185">Reference proteome</keyword>
<comment type="caution">
    <text evidence="2">The sequence shown here is derived from an EMBL/GenBank/DDBJ whole genome shotgun (WGS) entry which is preliminary data.</text>
</comment>
<dbReference type="SMART" id="SM00028">
    <property type="entry name" value="TPR"/>
    <property type="match status" value="4"/>
</dbReference>
<feature type="repeat" description="TPR" evidence="1">
    <location>
        <begin position="268"/>
        <end position="301"/>
    </location>
</feature>
<dbReference type="EMBL" id="JACOFV010000025">
    <property type="protein sequence ID" value="MBC3864199.1"/>
    <property type="molecule type" value="Genomic_DNA"/>
</dbReference>
<evidence type="ECO:0000313" key="2">
    <source>
        <dbReference type="EMBL" id="MBC3864199.1"/>
    </source>
</evidence>
<dbReference type="InterPro" id="IPR011990">
    <property type="entry name" value="TPR-like_helical_dom_sf"/>
</dbReference>
<dbReference type="InterPro" id="IPR019734">
    <property type="entry name" value="TPR_rpt"/>
</dbReference>